<dbReference type="GO" id="GO:0005634">
    <property type="term" value="C:nucleus"/>
    <property type="evidence" value="ECO:0007669"/>
    <property type="project" value="TreeGrafter"/>
</dbReference>
<protein>
    <submittedName>
        <fullName evidence="10">Transcriptional activator hacA</fullName>
    </submittedName>
</protein>
<feature type="compositionally biased region" description="Polar residues" evidence="8">
    <location>
        <begin position="153"/>
        <end position="175"/>
    </location>
</feature>
<gene>
    <name evidence="10" type="ORF">LOD99_13933</name>
</gene>
<evidence type="ECO:0000256" key="2">
    <source>
        <dbReference type="ARBA" id="ARBA00009050"/>
    </source>
</evidence>
<sequence length="642" mass="73953">MEQINDVIENGVSFDSSDLLFEDNQTYFSEIDEFPGFKSSVLNPDINNQTLTMEDLQIPFETNEWGYTQYHNPGQWDQNYPDGSYGNYQNQQFNGEVPTNQMNTFHDSQEHKDFSTNQIPSFQHSDCYTNDQMEYLQVPANYINKQTSYLSSPNSDYYSGTNTSDSSPPRSSTNQSDSHSFTTHTSDYSSVESNKQTGKQTRKQTRHNIGNLPNGLMKALTTVLTQTNNPAFKQLIKTQETTTPPPPKGKVNKTRKQTPKIASKIPETKKAPLIIPIQRTGLGNKTSLEEMRKKKAERMIRNREAALQSRKRKLEEQAALEDTCRDLQDRNVQLEKQVSFLEGRLSQIEETNRKLETQLAKFSKPSKILASVGFLMFISFMAFSSSPISPGLTALPGHPVNNTNIYYIPETVNELQWLLRPAHQLWKSVNTLFYSEEKYELALPHKHKYIPPVNNDNKEQYPIDTNTPSVPQKFAYDNRFHSRVISDRTMEYTLPQDLIISLPEQEWPPGLNSTHIHSDFVHFLKNQSLTKELTVSQNNYGGKNRPMMLRYPPSDNPLYMKYLNETSFIFDSLEPEFHQKPQNLFVVSLDHAFWVPSRSTPDQTLSLIFPSHKEYVSSNYFSWTRWDCVVTGYQEFLTPIPA</sequence>
<comment type="similarity">
    <text evidence="2">Belongs to the bZIP family. ATF subfamily.</text>
</comment>
<keyword evidence="5" id="KW-0804">Transcription</keyword>
<feature type="domain" description="BZIP" evidence="9">
    <location>
        <begin position="292"/>
        <end position="355"/>
    </location>
</feature>
<evidence type="ECO:0000313" key="10">
    <source>
        <dbReference type="EMBL" id="KAI6660346.1"/>
    </source>
</evidence>
<dbReference type="PANTHER" id="PTHR46164:SF3">
    <property type="entry name" value="ATF6, ISOFORM C"/>
    <property type="match status" value="1"/>
</dbReference>
<reference evidence="10 11" key="1">
    <citation type="journal article" date="2023" name="BMC Biol.">
        <title>The compact genome of the sponge Oopsacas minuta (Hexactinellida) is lacking key metazoan core genes.</title>
        <authorList>
            <person name="Santini S."/>
            <person name="Schenkelaars Q."/>
            <person name="Jourda C."/>
            <person name="Duchesne M."/>
            <person name="Belahbib H."/>
            <person name="Rocher C."/>
            <person name="Selva M."/>
            <person name="Riesgo A."/>
            <person name="Vervoort M."/>
            <person name="Leys S.P."/>
            <person name="Kodjabachian L."/>
            <person name="Le Bivic A."/>
            <person name="Borchiellini C."/>
            <person name="Claverie J.M."/>
            <person name="Renard E."/>
        </authorList>
    </citation>
    <scope>NUCLEOTIDE SEQUENCE [LARGE SCALE GENOMIC DNA]</scope>
    <source>
        <strain evidence="10">SPO-2</strain>
    </source>
</reference>
<feature type="coiled-coil region" evidence="7">
    <location>
        <begin position="297"/>
        <end position="358"/>
    </location>
</feature>
<dbReference type="Pfam" id="PF00170">
    <property type="entry name" value="bZIP_1"/>
    <property type="match status" value="1"/>
</dbReference>
<comment type="subcellular location">
    <subcellularLocation>
        <location evidence="1">Membrane</location>
        <topology evidence="1">Single-pass membrane protein</topology>
    </subcellularLocation>
</comment>
<dbReference type="PANTHER" id="PTHR46164">
    <property type="entry name" value="ATF6, ISOFORM C"/>
    <property type="match status" value="1"/>
</dbReference>
<dbReference type="Gene3D" id="1.20.5.170">
    <property type="match status" value="1"/>
</dbReference>
<dbReference type="GO" id="GO:0030968">
    <property type="term" value="P:endoplasmic reticulum unfolded protein response"/>
    <property type="evidence" value="ECO:0007669"/>
    <property type="project" value="TreeGrafter"/>
</dbReference>
<evidence type="ECO:0000256" key="1">
    <source>
        <dbReference type="ARBA" id="ARBA00004167"/>
    </source>
</evidence>
<dbReference type="InterPro" id="IPR051882">
    <property type="entry name" value="ATF_bZIP_TF"/>
</dbReference>
<evidence type="ECO:0000256" key="3">
    <source>
        <dbReference type="ARBA" id="ARBA00023015"/>
    </source>
</evidence>
<feature type="compositionally biased region" description="Low complexity" evidence="8">
    <location>
        <begin position="176"/>
        <end position="190"/>
    </location>
</feature>
<accession>A0AAV7KGY4</accession>
<dbReference type="InterPro" id="IPR046347">
    <property type="entry name" value="bZIP_sf"/>
</dbReference>
<feature type="region of interest" description="Disordered" evidence="8">
    <location>
        <begin position="238"/>
        <end position="259"/>
    </location>
</feature>
<evidence type="ECO:0000259" key="9">
    <source>
        <dbReference type="PROSITE" id="PS50217"/>
    </source>
</evidence>
<keyword evidence="7" id="KW-0175">Coiled coil</keyword>
<dbReference type="Proteomes" id="UP001165289">
    <property type="component" value="Unassembled WGS sequence"/>
</dbReference>
<keyword evidence="6" id="KW-0539">Nucleus</keyword>
<dbReference type="CDD" id="cd14686">
    <property type="entry name" value="bZIP"/>
    <property type="match status" value="1"/>
</dbReference>
<dbReference type="GO" id="GO:0000981">
    <property type="term" value="F:DNA-binding transcription factor activity, RNA polymerase II-specific"/>
    <property type="evidence" value="ECO:0007669"/>
    <property type="project" value="TreeGrafter"/>
</dbReference>
<dbReference type="InterPro" id="IPR004827">
    <property type="entry name" value="bZIP"/>
</dbReference>
<feature type="region of interest" description="Disordered" evidence="8">
    <location>
        <begin position="153"/>
        <end position="214"/>
    </location>
</feature>
<comment type="caution">
    <text evidence="10">The sequence shown here is derived from an EMBL/GenBank/DDBJ whole genome shotgun (WGS) entry which is preliminary data.</text>
</comment>
<keyword evidence="4" id="KW-0238">DNA-binding</keyword>
<keyword evidence="11" id="KW-1185">Reference proteome</keyword>
<evidence type="ECO:0000256" key="6">
    <source>
        <dbReference type="ARBA" id="ARBA00023242"/>
    </source>
</evidence>
<dbReference type="EMBL" id="JAKMXF010000033">
    <property type="protein sequence ID" value="KAI6660346.1"/>
    <property type="molecule type" value="Genomic_DNA"/>
</dbReference>
<name>A0AAV7KGY4_9METZ</name>
<dbReference type="PROSITE" id="PS50217">
    <property type="entry name" value="BZIP"/>
    <property type="match status" value="1"/>
</dbReference>
<proteinExistence type="inferred from homology"/>
<evidence type="ECO:0000256" key="5">
    <source>
        <dbReference type="ARBA" id="ARBA00023163"/>
    </source>
</evidence>
<evidence type="ECO:0000313" key="11">
    <source>
        <dbReference type="Proteomes" id="UP001165289"/>
    </source>
</evidence>
<organism evidence="10 11">
    <name type="scientific">Oopsacas minuta</name>
    <dbReference type="NCBI Taxonomy" id="111878"/>
    <lineage>
        <taxon>Eukaryota</taxon>
        <taxon>Metazoa</taxon>
        <taxon>Porifera</taxon>
        <taxon>Hexactinellida</taxon>
        <taxon>Hexasterophora</taxon>
        <taxon>Lyssacinosida</taxon>
        <taxon>Leucopsacidae</taxon>
        <taxon>Oopsacas</taxon>
    </lineage>
</organism>
<dbReference type="SMART" id="SM00338">
    <property type="entry name" value="BRLZ"/>
    <property type="match status" value="1"/>
</dbReference>
<dbReference type="GO" id="GO:0016020">
    <property type="term" value="C:membrane"/>
    <property type="evidence" value="ECO:0007669"/>
    <property type="project" value="UniProtKB-SubCell"/>
</dbReference>
<dbReference type="AlphaFoldDB" id="A0AAV7KGY4"/>
<evidence type="ECO:0000256" key="8">
    <source>
        <dbReference type="SAM" id="MobiDB-lite"/>
    </source>
</evidence>
<keyword evidence="3" id="KW-0805">Transcription regulation</keyword>
<dbReference type="SUPFAM" id="SSF57959">
    <property type="entry name" value="Leucine zipper domain"/>
    <property type="match status" value="1"/>
</dbReference>
<evidence type="ECO:0000256" key="7">
    <source>
        <dbReference type="SAM" id="Coils"/>
    </source>
</evidence>
<evidence type="ECO:0000256" key="4">
    <source>
        <dbReference type="ARBA" id="ARBA00023125"/>
    </source>
</evidence>
<dbReference type="GO" id="GO:0000978">
    <property type="term" value="F:RNA polymerase II cis-regulatory region sequence-specific DNA binding"/>
    <property type="evidence" value="ECO:0007669"/>
    <property type="project" value="TreeGrafter"/>
</dbReference>